<name>A0A7X0FMF5_9MICO</name>
<reference evidence="2 3" key="1">
    <citation type="submission" date="2020-08" db="EMBL/GenBank/DDBJ databases">
        <title>Sequencing the genomes of 1000 actinobacteria strains.</title>
        <authorList>
            <person name="Klenk H.-P."/>
        </authorList>
    </citation>
    <scope>NUCLEOTIDE SEQUENCE [LARGE SCALE GENOMIC DNA]</scope>
    <source>
        <strain evidence="2 3">DSM 12511</strain>
    </source>
</reference>
<feature type="transmembrane region" description="Helical" evidence="1">
    <location>
        <begin position="94"/>
        <end position="112"/>
    </location>
</feature>
<dbReference type="Proteomes" id="UP000537775">
    <property type="component" value="Unassembled WGS sequence"/>
</dbReference>
<dbReference type="AlphaFoldDB" id="A0A7X0FMF5"/>
<feature type="transmembrane region" description="Helical" evidence="1">
    <location>
        <begin position="12"/>
        <end position="30"/>
    </location>
</feature>
<dbReference type="EMBL" id="JACHML010000001">
    <property type="protein sequence ID" value="MBB6390119.1"/>
    <property type="molecule type" value="Genomic_DNA"/>
</dbReference>
<protein>
    <submittedName>
        <fullName evidence="2">Peptidoglycan/LPS O-acetylase OafA/YrhL</fullName>
    </submittedName>
</protein>
<gene>
    <name evidence="2" type="ORF">HD594_000432</name>
</gene>
<keyword evidence="3" id="KW-1185">Reference proteome</keyword>
<keyword evidence="1" id="KW-0472">Membrane</keyword>
<accession>A0A7X0FMF5</accession>
<sequence length="125" mass="12411">MNAFGRRLDHAALALGAGAVVAAGYAALALPGTLNFIRSGMTGVLVLLIGGVLAMLAAWRHLRFLVIVAGALLVVAAVVQVATLAGGAFFGGDASLMAVCGGLGIGLLAVGAPRRPAESEDPEHP</sequence>
<feature type="transmembrane region" description="Helical" evidence="1">
    <location>
        <begin position="36"/>
        <end position="57"/>
    </location>
</feature>
<dbReference type="RefSeq" id="WP_184749377.1">
    <property type="nucleotide sequence ID" value="NZ_BAAAJR010000003.1"/>
</dbReference>
<keyword evidence="1" id="KW-1133">Transmembrane helix</keyword>
<evidence type="ECO:0000313" key="2">
    <source>
        <dbReference type="EMBL" id="MBB6390119.1"/>
    </source>
</evidence>
<evidence type="ECO:0000256" key="1">
    <source>
        <dbReference type="SAM" id="Phobius"/>
    </source>
</evidence>
<proteinExistence type="predicted"/>
<feature type="transmembrane region" description="Helical" evidence="1">
    <location>
        <begin position="64"/>
        <end position="88"/>
    </location>
</feature>
<evidence type="ECO:0000313" key="3">
    <source>
        <dbReference type="Proteomes" id="UP000537775"/>
    </source>
</evidence>
<organism evidence="2 3">
    <name type="scientific">Microbacterium thalassium</name>
    <dbReference type="NCBI Taxonomy" id="362649"/>
    <lineage>
        <taxon>Bacteria</taxon>
        <taxon>Bacillati</taxon>
        <taxon>Actinomycetota</taxon>
        <taxon>Actinomycetes</taxon>
        <taxon>Micrococcales</taxon>
        <taxon>Microbacteriaceae</taxon>
        <taxon>Microbacterium</taxon>
    </lineage>
</organism>
<comment type="caution">
    <text evidence="2">The sequence shown here is derived from an EMBL/GenBank/DDBJ whole genome shotgun (WGS) entry which is preliminary data.</text>
</comment>
<keyword evidence="1" id="KW-0812">Transmembrane</keyword>